<dbReference type="PIRSF" id="PIRSF000332">
    <property type="entry name" value="FMO"/>
    <property type="match status" value="1"/>
</dbReference>
<proteinExistence type="inferred from homology"/>
<dbReference type="Gene3D" id="3.50.50.60">
    <property type="entry name" value="FAD/NAD(P)-binding domain"/>
    <property type="match status" value="2"/>
</dbReference>
<dbReference type="AlphaFoldDB" id="A0A8K0L6F4"/>
<dbReference type="InterPro" id="IPR050346">
    <property type="entry name" value="FMO-like"/>
</dbReference>
<comment type="similarity">
    <text evidence="1">Belongs to the FMO family.</text>
</comment>
<protein>
    <recommendedName>
        <fullName evidence="8">Thiol-specific monooxygenase</fullName>
    </recommendedName>
</protein>
<dbReference type="EMBL" id="JAESVG020000002">
    <property type="protein sequence ID" value="KAG8629817.1"/>
    <property type="molecule type" value="Genomic_DNA"/>
</dbReference>
<keyword evidence="4" id="KW-0521">NADP</keyword>
<dbReference type="InterPro" id="IPR000960">
    <property type="entry name" value="Flavin_mOase"/>
</dbReference>
<dbReference type="OrthoDB" id="66881at2759"/>
<dbReference type="GO" id="GO:0004499">
    <property type="term" value="F:N,N-dimethylaniline monooxygenase activity"/>
    <property type="evidence" value="ECO:0007669"/>
    <property type="project" value="InterPro"/>
</dbReference>
<dbReference type="PRINTS" id="PR00419">
    <property type="entry name" value="ADXRDTASE"/>
</dbReference>
<keyword evidence="5" id="KW-0560">Oxidoreductase</keyword>
<evidence type="ECO:0000256" key="4">
    <source>
        <dbReference type="ARBA" id="ARBA00022857"/>
    </source>
</evidence>
<comment type="caution">
    <text evidence="6">The sequence shown here is derived from an EMBL/GenBank/DDBJ whole genome shotgun (WGS) entry which is preliminary data.</text>
</comment>
<evidence type="ECO:0000256" key="3">
    <source>
        <dbReference type="ARBA" id="ARBA00022827"/>
    </source>
</evidence>
<dbReference type="GO" id="GO:0050660">
    <property type="term" value="F:flavin adenine dinucleotide binding"/>
    <property type="evidence" value="ECO:0007669"/>
    <property type="project" value="InterPro"/>
</dbReference>
<dbReference type="SUPFAM" id="SSF51905">
    <property type="entry name" value="FAD/NAD(P)-binding domain"/>
    <property type="match status" value="2"/>
</dbReference>
<name>A0A8K0L6F4_9PEZI</name>
<evidence type="ECO:0000313" key="6">
    <source>
        <dbReference type="EMBL" id="KAG8629817.1"/>
    </source>
</evidence>
<dbReference type="InterPro" id="IPR036188">
    <property type="entry name" value="FAD/NAD-bd_sf"/>
</dbReference>
<keyword evidence="7" id="KW-1185">Reference proteome</keyword>
<sequence>MHSRRLEVKKIAVIGAGVSGVAAAIHLKKAGLDVTIYERTNKAGGVWVFNENRPQDPSYPSTRPSAGDVDERALVDTLENLSSHEAGVGSESIWKKAECLHAPPAAAYRGLKNNVSTVEMEMQSHPWKDGTEEFVNHKFLAEYISDAAEANGVLANIQFGTRVSRVSKNDGSWLVEVTRLEKTAVSTGRNDSQLDVRTADDESPRVRATKHQESFDAVVLAVGHYHACHIPDIPGLAEWKRAHPDRVYHSKAYRHPEDFAGQSVLLVGAGVSSTDIAKEISPIAKVVYQVSRGGQYDIPATFLPPAVHRIGPIKSFDKLGSNSSVDSQNPISGTVTLESGESLCDIDKVVLATGYHVSFPFLKDLHADGVIAKDADDKVLVTDGQQTHNLHKDIFYIPDPTLAVVGAPYHVATFSLFEFQAVALAAVYAGLAEVPSESEMRREYRERLQRKGAGRTFHSLKGEGEEIAYVNELVAMVNGQNGTKEHMRGHSAKWHRAYHIRLERLKAMRNPAHGRSRRSIPILNCS</sequence>
<dbReference type="PANTHER" id="PTHR23023">
    <property type="entry name" value="DIMETHYLANILINE MONOOXYGENASE"/>
    <property type="match status" value="1"/>
</dbReference>
<evidence type="ECO:0008006" key="8">
    <source>
        <dbReference type="Google" id="ProtNLM"/>
    </source>
</evidence>
<evidence type="ECO:0000256" key="1">
    <source>
        <dbReference type="ARBA" id="ARBA00009183"/>
    </source>
</evidence>
<evidence type="ECO:0000256" key="5">
    <source>
        <dbReference type="ARBA" id="ARBA00023002"/>
    </source>
</evidence>
<dbReference type="Pfam" id="PF13450">
    <property type="entry name" value="NAD_binding_8"/>
    <property type="match status" value="1"/>
</dbReference>
<gene>
    <name evidence="6" type="ORF">KVT40_001436</name>
</gene>
<dbReference type="Proteomes" id="UP000809789">
    <property type="component" value="Unassembled WGS sequence"/>
</dbReference>
<dbReference type="InterPro" id="IPR020946">
    <property type="entry name" value="Flavin_mOase-like"/>
</dbReference>
<dbReference type="GO" id="GO:0050661">
    <property type="term" value="F:NADP binding"/>
    <property type="evidence" value="ECO:0007669"/>
    <property type="project" value="InterPro"/>
</dbReference>
<evidence type="ECO:0000256" key="2">
    <source>
        <dbReference type="ARBA" id="ARBA00022630"/>
    </source>
</evidence>
<reference evidence="6" key="1">
    <citation type="submission" date="2021-07" db="EMBL/GenBank/DDBJ databases">
        <title>Elsinoe batatas strain:CRI-CJ2 Genome sequencing and assembly.</title>
        <authorList>
            <person name="Huang L."/>
        </authorList>
    </citation>
    <scope>NUCLEOTIDE SEQUENCE</scope>
    <source>
        <strain evidence="6">CRI-CJ2</strain>
    </source>
</reference>
<evidence type="ECO:0000313" key="7">
    <source>
        <dbReference type="Proteomes" id="UP000809789"/>
    </source>
</evidence>
<dbReference type="Pfam" id="PF00743">
    <property type="entry name" value="FMO-like"/>
    <property type="match status" value="2"/>
</dbReference>
<organism evidence="6 7">
    <name type="scientific">Elsinoe batatas</name>
    <dbReference type="NCBI Taxonomy" id="2601811"/>
    <lineage>
        <taxon>Eukaryota</taxon>
        <taxon>Fungi</taxon>
        <taxon>Dikarya</taxon>
        <taxon>Ascomycota</taxon>
        <taxon>Pezizomycotina</taxon>
        <taxon>Dothideomycetes</taxon>
        <taxon>Dothideomycetidae</taxon>
        <taxon>Myriangiales</taxon>
        <taxon>Elsinoaceae</taxon>
        <taxon>Elsinoe</taxon>
    </lineage>
</organism>
<keyword evidence="2" id="KW-0285">Flavoprotein</keyword>
<accession>A0A8K0L6F4</accession>
<keyword evidence="3" id="KW-0274">FAD</keyword>